<dbReference type="AlphaFoldDB" id="A0A834ZZA9"/>
<dbReference type="OrthoDB" id="428577at2759"/>
<dbReference type="InterPro" id="IPR002653">
    <property type="entry name" value="Znf_A20"/>
</dbReference>
<dbReference type="InterPro" id="IPR000058">
    <property type="entry name" value="Znf_AN1"/>
</dbReference>
<proteinExistence type="predicted"/>
<dbReference type="SUPFAM" id="SSF118310">
    <property type="entry name" value="AN1-like Zinc finger"/>
    <property type="match status" value="1"/>
</dbReference>
<dbReference type="PROSITE" id="PS51036">
    <property type="entry name" value="ZF_A20"/>
    <property type="match status" value="1"/>
</dbReference>
<dbReference type="GO" id="GO:0003677">
    <property type="term" value="F:DNA binding"/>
    <property type="evidence" value="ECO:0007669"/>
    <property type="project" value="InterPro"/>
</dbReference>
<keyword evidence="2" id="KW-0479">Metal-binding</keyword>
<evidence type="ECO:0000256" key="4">
    <source>
        <dbReference type="ARBA" id="ARBA00022833"/>
    </source>
</evidence>
<dbReference type="PROSITE" id="PS51039">
    <property type="entry name" value="ZF_AN1"/>
    <property type="match status" value="1"/>
</dbReference>
<evidence type="ECO:0000313" key="9">
    <source>
        <dbReference type="EMBL" id="KAF8411591.1"/>
    </source>
</evidence>
<evidence type="ECO:0000256" key="5">
    <source>
        <dbReference type="PROSITE-ProRule" id="PRU00449"/>
    </source>
</evidence>
<name>A0A834ZZA9_TETSI</name>
<feature type="region of interest" description="Disordered" evidence="6">
    <location>
        <begin position="68"/>
        <end position="94"/>
    </location>
</feature>
<dbReference type="PANTHER" id="PTHR10634">
    <property type="entry name" value="AN1-TYPE ZINC FINGER PROTEIN"/>
    <property type="match status" value="1"/>
</dbReference>
<dbReference type="EMBL" id="JABCRI010000002">
    <property type="protein sequence ID" value="KAF8411591.1"/>
    <property type="molecule type" value="Genomic_DNA"/>
</dbReference>
<evidence type="ECO:0000313" key="10">
    <source>
        <dbReference type="Proteomes" id="UP000655225"/>
    </source>
</evidence>
<reference evidence="9 10" key="1">
    <citation type="submission" date="2020-04" db="EMBL/GenBank/DDBJ databases">
        <title>Plant Genome Project.</title>
        <authorList>
            <person name="Zhang R.-G."/>
        </authorList>
    </citation>
    <scope>NUCLEOTIDE SEQUENCE [LARGE SCALE GENOMIC DNA]</scope>
    <source>
        <strain evidence="9">YNK0</strain>
        <tissue evidence="9">Leaf</tissue>
    </source>
</reference>
<organism evidence="9 10">
    <name type="scientific">Tetracentron sinense</name>
    <name type="common">Spur-leaf</name>
    <dbReference type="NCBI Taxonomy" id="13715"/>
    <lineage>
        <taxon>Eukaryota</taxon>
        <taxon>Viridiplantae</taxon>
        <taxon>Streptophyta</taxon>
        <taxon>Embryophyta</taxon>
        <taxon>Tracheophyta</taxon>
        <taxon>Spermatophyta</taxon>
        <taxon>Magnoliopsida</taxon>
        <taxon>Trochodendrales</taxon>
        <taxon>Trochodendraceae</taxon>
        <taxon>Tetracentron</taxon>
    </lineage>
</organism>
<evidence type="ECO:0000256" key="2">
    <source>
        <dbReference type="ARBA" id="ARBA00022723"/>
    </source>
</evidence>
<accession>A0A834ZZA9</accession>
<dbReference type="InterPro" id="IPR035896">
    <property type="entry name" value="AN1-like_Znf"/>
</dbReference>
<sequence>MEQDSQKREVEETGYQSPIVHTLCANNCGFFGTAATNNLCSKCYKDCFLKQSKAPIISVGAEKKLDEVGTEETRHVREGREAKAALGEEATTSEDPLNRPANRCSFCRKRVGLTGFKCRCGQTFCSLHRYSDKHNCLFDYKSAGQDAIAKANPIVKAEKIEKI</sequence>
<dbReference type="InterPro" id="IPR050652">
    <property type="entry name" value="AN1_A20_ZnFinger"/>
</dbReference>
<gene>
    <name evidence="9" type="ORF">HHK36_004148</name>
</gene>
<dbReference type="Pfam" id="PF01754">
    <property type="entry name" value="zf-A20"/>
    <property type="match status" value="1"/>
</dbReference>
<dbReference type="GO" id="GO:0008270">
    <property type="term" value="F:zinc ion binding"/>
    <property type="evidence" value="ECO:0007669"/>
    <property type="project" value="UniProtKB-KW"/>
</dbReference>
<dbReference type="PANTHER" id="PTHR10634:SF149">
    <property type="entry name" value="AN1-TYPE DOMAIN-CONTAINING PROTEIN-RELATED"/>
    <property type="match status" value="1"/>
</dbReference>
<feature type="domain" description="AN1-type" evidence="8">
    <location>
        <begin position="98"/>
        <end position="144"/>
    </location>
</feature>
<keyword evidence="4" id="KW-0862">Zinc</keyword>
<dbReference type="OMA" id="SKAPIMC"/>
<dbReference type="SMART" id="SM00259">
    <property type="entry name" value="ZnF_A20"/>
    <property type="match status" value="1"/>
</dbReference>
<comment type="caution">
    <text evidence="9">The sequence shown here is derived from an EMBL/GenBank/DDBJ whole genome shotgun (WGS) entry which is preliminary data.</text>
</comment>
<dbReference type="Gene3D" id="4.10.1110.10">
    <property type="entry name" value="AN1-like Zinc finger"/>
    <property type="match status" value="1"/>
</dbReference>
<dbReference type="Gene3D" id="1.20.5.4770">
    <property type="match status" value="1"/>
</dbReference>
<evidence type="ECO:0000259" key="7">
    <source>
        <dbReference type="PROSITE" id="PS51036"/>
    </source>
</evidence>
<keyword evidence="10" id="KW-1185">Reference proteome</keyword>
<feature type="domain" description="A20-type" evidence="7">
    <location>
        <begin position="18"/>
        <end position="52"/>
    </location>
</feature>
<evidence type="ECO:0000256" key="3">
    <source>
        <dbReference type="ARBA" id="ARBA00022771"/>
    </source>
</evidence>
<dbReference type="SMART" id="SM00154">
    <property type="entry name" value="ZnF_AN1"/>
    <property type="match status" value="1"/>
</dbReference>
<protein>
    <submittedName>
        <fullName evidence="9">Uncharacterized protein</fullName>
    </submittedName>
</protein>
<keyword evidence="3 5" id="KW-0863">Zinc-finger</keyword>
<comment type="function">
    <text evidence="1">May be involved in environmental stress response.</text>
</comment>
<evidence type="ECO:0000256" key="6">
    <source>
        <dbReference type="SAM" id="MobiDB-lite"/>
    </source>
</evidence>
<evidence type="ECO:0000256" key="1">
    <source>
        <dbReference type="ARBA" id="ARBA00003732"/>
    </source>
</evidence>
<dbReference type="FunFam" id="4.10.1110.10:FF:000001">
    <property type="entry name" value="Zinc finger AN1-type containing 6"/>
    <property type="match status" value="1"/>
</dbReference>
<dbReference type="Proteomes" id="UP000655225">
    <property type="component" value="Unassembled WGS sequence"/>
</dbReference>
<feature type="compositionally biased region" description="Basic and acidic residues" evidence="6">
    <location>
        <begin position="68"/>
        <end position="83"/>
    </location>
</feature>
<dbReference type="Pfam" id="PF01428">
    <property type="entry name" value="zf-AN1"/>
    <property type="match status" value="1"/>
</dbReference>
<evidence type="ECO:0000259" key="8">
    <source>
        <dbReference type="PROSITE" id="PS51039"/>
    </source>
</evidence>
<dbReference type="SUPFAM" id="SSF57716">
    <property type="entry name" value="Glucocorticoid receptor-like (DNA-binding domain)"/>
    <property type="match status" value="1"/>
</dbReference>